<comment type="caution">
    <text evidence="2">The sequence shown here is derived from an EMBL/GenBank/DDBJ whole genome shotgun (WGS) entry which is preliminary data.</text>
</comment>
<protein>
    <submittedName>
        <fullName evidence="2">Uncharacterized protein</fullName>
    </submittedName>
</protein>
<sequence length="54" mass="6226">MKKEIEKPEEDFVSYEEARIEKPETEATDNITDEEVEAANEILHPDDNSMDSRG</sequence>
<evidence type="ECO:0000256" key="1">
    <source>
        <dbReference type="SAM" id="MobiDB-lite"/>
    </source>
</evidence>
<feature type="region of interest" description="Disordered" evidence="1">
    <location>
        <begin position="1"/>
        <end position="28"/>
    </location>
</feature>
<dbReference type="RefSeq" id="WP_183307901.1">
    <property type="nucleotide sequence ID" value="NZ_JACIEP010000010.1"/>
</dbReference>
<name>A0A840CPN4_9BACT</name>
<reference evidence="2 3" key="1">
    <citation type="submission" date="2020-08" db="EMBL/GenBank/DDBJ databases">
        <title>Genomic Encyclopedia of Type Strains, Phase IV (KMG-IV): sequencing the most valuable type-strain genomes for metagenomic binning, comparative biology and taxonomic classification.</title>
        <authorList>
            <person name="Goeker M."/>
        </authorList>
    </citation>
    <scope>NUCLEOTIDE SEQUENCE [LARGE SCALE GENOMIC DNA]</scope>
    <source>
        <strain evidence="2 3">DSM 104969</strain>
    </source>
</reference>
<feature type="compositionally biased region" description="Basic and acidic residues" evidence="1">
    <location>
        <begin position="16"/>
        <end position="25"/>
    </location>
</feature>
<dbReference type="EMBL" id="JACIEP010000010">
    <property type="protein sequence ID" value="MBB4037021.1"/>
    <property type="molecule type" value="Genomic_DNA"/>
</dbReference>
<dbReference type="Proteomes" id="UP000555103">
    <property type="component" value="Unassembled WGS sequence"/>
</dbReference>
<keyword evidence="3" id="KW-1185">Reference proteome</keyword>
<accession>A0A840CPN4</accession>
<organism evidence="2 3">
    <name type="scientific">Dysgonomonas hofstadii</name>
    <dbReference type="NCBI Taxonomy" id="637886"/>
    <lineage>
        <taxon>Bacteria</taxon>
        <taxon>Pseudomonadati</taxon>
        <taxon>Bacteroidota</taxon>
        <taxon>Bacteroidia</taxon>
        <taxon>Bacteroidales</taxon>
        <taxon>Dysgonomonadaceae</taxon>
        <taxon>Dysgonomonas</taxon>
    </lineage>
</organism>
<gene>
    <name evidence="2" type="ORF">GGR21_002935</name>
</gene>
<evidence type="ECO:0000313" key="3">
    <source>
        <dbReference type="Proteomes" id="UP000555103"/>
    </source>
</evidence>
<evidence type="ECO:0000313" key="2">
    <source>
        <dbReference type="EMBL" id="MBB4037021.1"/>
    </source>
</evidence>
<proteinExistence type="predicted"/>
<dbReference type="AlphaFoldDB" id="A0A840CPN4"/>